<evidence type="ECO:0000256" key="5">
    <source>
        <dbReference type="ARBA" id="ARBA00022475"/>
    </source>
</evidence>
<dbReference type="EMBL" id="CP001999">
    <property type="protein sequence ID" value="ADG92523.1"/>
    <property type="molecule type" value="Genomic_DNA"/>
</dbReference>
<feature type="transmembrane region" description="Helical" evidence="13">
    <location>
        <begin position="383"/>
        <end position="405"/>
    </location>
</feature>
<feature type="transmembrane region" description="Helical" evidence="13">
    <location>
        <begin position="238"/>
        <end position="258"/>
    </location>
</feature>
<dbReference type="AlphaFoldDB" id="D5V2U1"/>
<evidence type="ECO:0000256" key="13">
    <source>
        <dbReference type="RuleBase" id="RU362101"/>
    </source>
</evidence>
<keyword evidence="5" id="KW-1003">Cell membrane</keyword>
<feature type="transmembrane region" description="Helical" evidence="13">
    <location>
        <begin position="317"/>
        <end position="337"/>
    </location>
</feature>
<sequence precursor="true">MMKLILTLLFLTQAVFGCALCAVYSPKTRVVLDVKASDTLIKEIDVKWIVTKAFTKTLNNVYDTNLNNKLDKDELENVKIAFRNYVEPRDFLVNISYGKKINKLRSNRIKVNDLRVDVENGLLHIRYKILLDYKLVKDDILYFNTNDKEGYFIVTIAENAVKYDPTVFKKETIDTNSVSFKIIKDIKVQKKEEITPTKKVEVKEKIKETPKNVDENYLTIFSKKIKQNLLQIDKGNTFALITLLFISFIYGIIHAMGPGHGKSLAFSYFMSNKSSYTRAFIISQLAAFIHIIGALILVLISVFLISTFLNSFVDDSIKMITKLTAVFIMLLAVFILYKKIKNKNSSCPTCCAHHGHEHTHEHNHDHDHEHAHEDEKKMKKQDLFFVLTAGIIPCPGTVVLFLYAFVLKTYFAVILASFAISLGMGLVIFASSFLSLNLNKVSSKVEKVKNIIEIASPIFIFVLGLLLFFNVNVI</sequence>
<dbReference type="STRING" id="572480.Arnit_0859"/>
<feature type="signal peptide" evidence="14">
    <location>
        <begin position="1"/>
        <end position="21"/>
    </location>
</feature>
<keyword evidence="4 13" id="KW-0813">Transport</keyword>
<feature type="transmembrane region" description="Helical" evidence="13">
    <location>
        <begin position="450"/>
        <end position="469"/>
    </location>
</feature>
<protein>
    <recommendedName>
        <fullName evidence="13">Nickel/cobalt efflux system</fullName>
    </recommendedName>
</protein>
<comment type="similarity">
    <text evidence="13">Belongs to the NiCoT transporter (TC 2.A.52) family.</text>
</comment>
<keyword evidence="11 13" id="KW-0472">Membrane</keyword>
<evidence type="ECO:0000256" key="6">
    <source>
        <dbReference type="ARBA" id="ARBA00022596"/>
    </source>
</evidence>
<keyword evidence="6" id="KW-0533">Nickel</keyword>
<comment type="subcellular location">
    <subcellularLocation>
        <location evidence="2 13">Cell membrane</location>
        <topology evidence="2 13">Multi-pass membrane protein</topology>
    </subcellularLocation>
</comment>
<dbReference type="Proteomes" id="UP000000939">
    <property type="component" value="Chromosome"/>
</dbReference>
<dbReference type="InterPro" id="IPR051224">
    <property type="entry name" value="NiCoT_RcnA"/>
</dbReference>
<keyword evidence="7 13" id="KW-0812">Transmembrane</keyword>
<gene>
    <name evidence="15" type="ordered locus">Arnit_0859</name>
</gene>
<dbReference type="RefSeq" id="WP_013134668.1">
    <property type="nucleotide sequence ID" value="NC_014166.1"/>
</dbReference>
<evidence type="ECO:0000256" key="12">
    <source>
        <dbReference type="ARBA" id="ARBA00023285"/>
    </source>
</evidence>
<evidence type="ECO:0000256" key="7">
    <source>
        <dbReference type="ARBA" id="ARBA00022692"/>
    </source>
</evidence>
<evidence type="ECO:0000313" key="15">
    <source>
        <dbReference type="EMBL" id="ADG92523.1"/>
    </source>
</evidence>
<dbReference type="GO" id="GO:0032025">
    <property type="term" value="P:response to cobalt ion"/>
    <property type="evidence" value="ECO:0007669"/>
    <property type="project" value="TreeGrafter"/>
</dbReference>
<keyword evidence="3" id="KW-0171">Cobalt transport</keyword>
<keyword evidence="12" id="KW-0170">Cobalt</keyword>
<evidence type="ECO:0000256" key="10">
    <source>
        <dbReference type="ARBA" id="ARBA00023112"/>
    </source>
</evidence>
<evidence type="ECO:0000256" key="14">
    <source>
        <dbReference type="SAM" id="SignalP"/>
    </source>
</evidence>
<dbReference type="HOGENOM" id="CLU_573339_0_0_7"/>
<evidence type="ECO:0000256" key="9">
    <source>
        <dbReference type="ARBA" id="ARBA00023065"/>
    </source>
</evidence>
<evidence type="ECO:0000256" key="11">
    <source>
        <dbReference type="ARBA" id="ARBA00023136"/>
    </source>
</evidence>
<dbReference type="GO" id="GO:0006824">
    <property type="term" value="P:cobalt ion transport"/>
    <property type="evidence" value="ECO:0007669"/>
    <property type="project" value="UniProtKB-KW"/>
</dbReference>
<evidence type="ECO:0000256" key="8">
    <source>
        <dbReference type="ARBA" id="ARBA00022989"/>
    </source>
</evidence>
<feature type="transmembrane region" description="Helical" evidence="13">
    <location>
        <begin position="279"/>
        <end position="305"/>
    </location>
</feature>
<proteinExistence type="inferred from homology"/>
<dbReference type="PANTHER" id="PTHR40659:SF1">
    <property type="entry name" value="NICKEL_COBALT EFFLUX SYSTEM RCNA"/>
    <property type="match status" value="1"/>
</dbReference>
<evidence type="ECO:0000256" key="4">
    <source>
        <dbReference type="ARBA" id="ARBA00022448"/>
    </source>
</evidence>
<dbReference type="Pfam" id="PF03824">
    <property type="entry name" value="NicO"/>
    <property type="match status" value="1"/>
</dbReference>
<feature type="chain" id="PRO_5003078017" description="Nickel/cobalt efflux system" evidence="14">
    <location>
        <begin position="22"/>
        <end position="474"/>
    </location>
</feature>
<dbReference type="GO" id="GO:0010045">
    <property type="term" value="P:response to nickel cation"/>
    <property type="evidence" value="ECO:0007669"/>
    <property type="project" value="TreeGrafter"/>
</dbReference>
<dbReference type="GO" id="GO:0046583">
    <property type="term" value="F:monoatomic cation efflux transmembrane transporter activity"/>
    <property type="evidence" value="ECO:0007669"/>
    <property type="project" value="TreeGrafter"/>
</dbReference>
<evidence type="ECO:0000256" key="2">
    <source>
        <dbReference type="ARBA" id="ARBA00004651"/>
    </source>
</evidence>
<keyword evidence="10" id="KW-0921">Nickel transport</keyword>
<keyword evidence="9" id="KW-0406">Ion transport</keyword>
<dbReference type="eggNOG" id="COG2215">
    <property type="taxonomic scope" value="Bacteria"/>
</dbReference>
<dbReference type="InterPro" id="IPR011541">
    <property type="entry name" value="Ni/Co_transpt_high_affinity"/>
</dbReference>
<keyword evidence="14" id="KW-0732">Signal</keyword>
<dbReference type="PANTHER" id="PTHR40659">
    <property type="entry name" value="NICKEL/COBALT EFFLUX SYSTEM RCNA"/>
    <property type="match status" value="1"/>
</dbReference>
<organism evidence="15 16">
    <name type="scientific">Arcobacter nitrofigilis (strain ATCC 33309 / DSM 7299 / CCUG 15893 / LMG 7604 / NCTC 12251 / CI)</name>
    <name type="common">Campylobacter nitrofigilis</name>
    <dbReference type="NCBI Taxonomy" id="572480"/>
    <lineage>
        <taxon>Bacteria</taxon>
        <taxon>Pseudomonadati</taxon>
        <taxon>Campylobacterota</taxon>
        <taxon>Epsilonproteobacteria</taxon>
        <taxon>Campylobacterales</taxon>
        <taxon>Arcobacteraceae</taxon>
        <taxon>Arcobacter</taxon>
    </lineage>
</organism>
<dbReference type="GO" id="GO:0005886">
    <property type="term" value="C:plasma membrane"/>
    <property type="evidence" value="ECO:0007669"/>
    <property type="project" value="UniProtKB-SubCell"/>
</dbReference>
<dbReference type="GO" id="GO:0015099">
    <property type="term" value="F:nickel cation transmembrane transporter activity"/>
    <property type="evidence" value="ECO:0007669"/>
    <property type="project" value="UniProtKB-UniRule"/>
</dbReference>
<keyword evidence="16" id="KW-1185">Reference proteome</keyword>
<dbReference type="OrthoDB" id="9812956at2"/>
<evidence type="ECO:0000256" key="3">
    <source>
        <dbReference type="ARBA" id="ARBA00022426"/>
    </source>
</evidence>
<accession>D5V2U1</accession>
<evidence type="ECO:0000313" key="16">
    <source>
        <dbReference type="Proteomes" id="UP000000939"/>
    </source>
</evidence>
<evidence type="ECO:0000256" key="1">
    <source>
        <dbReference type="ARBA" id="ARBA00002510"/>
    </source>
</evidence>
<comment type="function">
    <text evidence="1">Efflux system for nickel and cobalt.</text>
</comment>
<keyword evidence="8 13" id="KW-1133">Transmembrane helix</keyword>
<name>D5V2U1_ARCNC</name>
<dbReference type="PROSITE" id="PS51257">
    <property type="entry name" value="PROKAR_LIPOPROTEIN"/>
    <property type="match status" value="1"/>
</dbReference>
<reference evidence="15 16" key="1">
    <citation type="journal article" date="2010" name="Stand. Genomic Sci.">
        <title>Complete genome sequence of Arcobacter nitrofigilis type strain (CI).</title>
        <authorList>
            <person name="Pati A."/>
            <person name="Gronow S."/>
            <person name="Lapidus A."/>
            <person name="Copeland A."/>
            <person name="Glavina Del Rio T."/>
            <person name="Nolan M."/>
            <person name="Lucas S."/>
            <person name="Tice H."/>
            <person name="Cheng J.F."/>
            <person name="Han C."/>
            <person name="Chertkov O."/>
            <person name="Bruce D."/>
            <person name="Tapia R."/>
            <person name="Goodwin L."/>
            <person name="Pitluck S."/>
            <person name="Liolios K."/>
            <person name="Ivanova N."/>
            <person name="Mavromatis K."/>
            <person name="Chen A."/>
            <person name="Palaniappan K."/>
            <person name="Land M."/>
            <person name="Hauser L."/>
            <person name="Chang Y.J."/>
            <person name="Jeffries C.D."/>
            <person name="Detter J.C."/>
            <person name="Rohde M."/>
            <person name="Goker M."/>
            <person name="Bristow J."/>
            <person name="Eisen J.A."/>
            <person name="Markowitz V."/>
            <person name="Hugenholtz P."/>
            <person name="Klenk H.P."/>
            <person name="Kyrpides N.C."/>
        </authorList>
    </citation>
    <scope>NUCLEOTIDE SEQUENCE [LARGE SCALE GENOMIC DNA]</scope>
    <source>
        <strain evidence="16">ATCC 33309 / DSM 7299 / CCUG 15893 / LMG 7604 / NCTC 12251 / CI</strain>
    </source>
</reference>
<dbReference type="KEGG" id="ant:Arnit_0859"/>
<feature type="transmembrane region" description="Helical" evidence="13">
    <location>
        <begin position="411"/>
        <end position="438"/>
    </location>
</feature>